<sequence length="651" mass="64693">MTEQPAEPRGARTPDGAASAPPPPSPAPPTPHVDAPAGPSDSAEPPREPYAPTTAADPAGAADEPTRDLGADPTREFGTTPTREFGTTPTREFGTETTGADVPPPTAGADVPPSGDAGGPPGGADIPPPGGADGLPPGGAGGWPPPGPPPGGAGFTSRYGLVRPRQGRYLAGVCAAIGRATNTDPVLWRVLLAVLGFFGGIGILIYLAAWLVIPAEGDTASPVESMLGRGRSSMSPIMVIVLGVLVAVMFGLIVTDKFRAVLLGAAIVIGGALLLNRNGGGRLGQPAGAPPLPPGGQPGAGWPGLGGPGQPAEGQAGGFGRTGGPGGWGGAPGGLDQPGGIAPAAGARPPEPATSGIGTAGPAPSLLGTGIGYGQPAAPPAPSGPVPSWLSPPAPPSAGYPATSEFPAATPLGPTLDRGYRPAFAPRGPYATAPAAPYPPASPPRPPKPPKERSPLGAATFSLIFVAIGVVTVLDLTNAVPVTTSGYFAAALVTIGLGLLVGAWFGRARWLIALGLAATAALGISTLAESSVDDNNGRVDWRPVSYDQLAETYENSFGDSNLDLRQVDFTGRDATVAVRVQVGALRVIVPPNVDVTTSVDLGAGDARVFDSGWSGIHGGSRETTDLGPDGPGGGKLQLNLRVGTGHVEVSR</sequence>
<feature type="region of interest" description="Disordered" evidence="6">
    <location>
        <begin position="432"/>
        <end position="453"/>
    </location>
</feature>
<dbReference type="InterPro" id="IPR052027">
    <property type="entry name" value="PspC"/>
</dbReference>
<evidence type="ECO:0000256" key="5">
    <source>
        <dbReference type="ARBA" id="ARBA00023136"/>
    </source>
</evidence>
<comment type="subcellular location">
    <subcellularLocation>
        <location evidence="1">Cell membrane</location>
        <topology evidence="1">Single-pass membrane protein</topology>
    </subcellularLocation>
</comment>
<name>A0ABV6NPM0_9ACTN</name>
<feature type="transmembrane region" description="Helical" evidence="7">
    <location>
        <begin position="186"/>
        <end position="213"/>
    </location>
</feature>
<evidence type="ECO:0000313" key="11">
    <source>
        <dbReference type="Proteomes" id="UP001589894"/>
    </source>
</evidence>
<evidence type="ECO:0000256" key="2">
    <source>
        <dbReference type="ARBA" id="ARBA00022475"/>
    </source>
</evidence>
<proteinExistence type="predicted"/>
<dbReference type="Pfam" id="PF04024">
    <property type="entry name" value="PspC"/>
    <property type="match status" value="1"/>
</dbReference>
<feature type="compositionally biased region" description="Low complexity" evidence="6">
    <location>
        <begin position="76"/>
        <end position="99"/>
    </location>
</feature>
<organism evidence="10 11">
    <name type="scientific">Plantactinospora siamensis</name>
    <dbReference type="NCBI Taxonomy" id="555372"/>
    <lineage>
        <taxon>Bacteria</taxon>
        <taxon>Bacillati</taxon>
        <taxon>Actinomycetota</taxon>
        <taxon>Actinomycetes</taxon>
        <taxon>Micromonosporales</taxon>
        <taxon>Micromonosporaceae</taxon>
        <taxon>Plantactinospora</taxon>
    </lineage>
</organism>
<evidence type="ECO:0000256" key="4">
    <source>
        <dbReference type="ARBA" id="ARBA00022989"/>
    </source>
</evidence>
<feature type="transmembrane region" description="Helical" evidence="7">
    <location>
        <begin position="455"/>
        <end position="474"/>
    </location>
</feature>
<dbReference type="PANTHER" id="PTHR33885">
    <property type="entry name" value="PHAGE SHOCK PROTEIN C"/>
    <property type="match status" value="1"/>
</dbReference>
<evidence type="ECO:0000259" key="9">
    <source>
        <dbReference type="Pfam" id="PF09922"/>
    </source>
</evidence>
<comment type="caution">
    <text evidence="10">The sequence shown here is derived from an EMBL/GenBank/DDBJ whole genome shotgun (WGS) entry which is preliminary data.</text>
</comment>
<feature type="transmembrane region" description="Helical" evidence="7">
    <location>
        <begin position="234"/>
        <end position="254"/>
    </location>
</feature>
<keyword evidence="5 7" id="KW-0472">Membrane</keyword>
<gene>
    <name evidence="10" type="ORF">ACFFHU_00825</name>
</gene>
<dbReference type="Proteomes" id="UP001589894">
    <property type="component" value="Unassembled WGS sequence"/>
</dbReference>
<dbReference type="Pfam" id="PF09922">
    <property type="entry name" value="LiaF-like_C"/>
    <property type="match status" value="1"/>
</dbReference>
<dbReference type="PANTHER" id="PTHR33885:SF3">
    <property type="entry name" value="PHAGE SHOCK PROTEIN C"/>
    <property type="match status" value="1"/>
</dbReference>
<evidence type="ECO:0000259" key="8">
    <source>
        <dbReference type="Pfam" id="PF04024"/>
    </source>
</evidence>
<dbReference type="RefSeq" id="WP_377334619.1">
    <property type="nucleotide sequence ID" value="NZ_JBHLUE010000001.1"/>
</dbReference>
<feature type="domain" description="Cell wall-active antibiotics response LiaF-like C-terminal" evidence="9">
    <location>
        <begin position="552"/>
        <end position="616"/>
    </location>
</feature>
<feature type="compositionally biased region" description="Gly residues" evidence="6">
    <location>
        <begin position="297"/>
        <end position="337"/>
    </location>
</feature>
<feature type="compositionally biased region" description="Gly residues" evidence="6">
    <location>
        <begin position="131"/>
        <end position="142"/>
    </location>
</feature>
<dbReference type="InterPro" id="IPR007168">
    <property type="entry name" value="Phageshock_PspC_N"/>
</dbReference>
<accession>A0ABV6NPM0</accession>
<feature type="compositionally biased region" description="Low complexity" evidence="6">
    <location>
        <begin position="338"/>
        <end position="348"/>
    </location>
</feature>
<keyword evidence="11" id="KW-1185">Reference proteome</keyword>
<keyword evidence="3 7" id="KW-0812">Transmembrane</keyword>
<dbReference type="InterPro" id="IPR024425">
    <property type="entry name" value="LiaF-like_C"/>
</dbReference>
<feature type="region of interest" description="Disordered" evidence="6">
    <location>
        <begin position="284"/>
        <end position="413"/>
    </location>
</feature>
<evidence type="ECO:0000256" key="6">
    <source>
        <dbReference type="SAM" id="MobiDB-lite"/>
    </source>
</evidence>
<protein>
    <submittedName>
        <fullName evidence="10">PspC domain-containing protein</fullName>
    </submittedName>
</protein>
<dbReference type="EMBL" id="JBHLUE010000001">
    <property type="protein sequence ID" value="MFC0562722.1"/>
    <property type="molecule type" value="Genomic_DNA"/>
</dbReference>
<feature type="compositionally biased region" description="Basic and acidic residues" evidence="6">
    <location>
        <begin position="64"/>
        <end position="75"/>
    </location>
</feature>
<feature type="transmembrane region" description="Helical" evidence="7">
    <location>
        <begin position="510"/>
        <end position="528"/>
    </location>
</feature>
<evidence type="ECO:0000256" key="7">
    <source>
        <dbReference type="SAM" id="Phobius"/>
    </source>
</evidence>
<evidence type="ECO:0000256" key="1">
    <source>
        <dbReference type="ARBA" id="ARBA00004162"/>
    </source>
</evidence>
<feature type="compositionally biased region" description="Pro residues" evidence="6">
    <location>
        <begin position="377"/>
        <end position="398"/>
    </location>
</feature>
<reference evidence="10 11" key="1">
    <citation type="submission" date="2024-09" db="EMBL/GenBank/DDBJ databases">
        <authorList>
            <person name="Sun Q."/>
            <person name="Mori K."/>
        </authorList>
    </citation>
    <scope>NUCLEOTIDE SEQUENCE [LARGE SCALE GENOMIC DNA]</scope>
    <source>
        <strain evidence="10 11">TBRC 2205</strain>
    </source>
</reference>
<feature type="transmembrane region" description="Helical" evidence="7">
    <location>
        <begin position="486"/>
        <end position="505"/>
    </location>
</feature>
<feature type="region of interest" description="Disordered" evidence="6">
    <location>
        <begin position="1"/>
        <end position="158"/>
    </location>
</feature>
<feature type="compositionally biased region" description="Pro residues" evidence="6">
    <location>
        <begin position="436"/>
        <end position="447"/>
    </location>
</feature>
<feature type="transmembrane region" description="Helical" evidence="7">
    <location>
        <begin position="260"/>
        <end position="276"/>
    </location>
</feature>
<evidence type="ECO:0000313" key="10">
    <source>
        <dbReference type="EMBL" id="MFC0562722.1"/>
    </source>
</evidence>
<evidence type="ECO:0000256" key="3">
    <source>
        <dbReference type="ARBA" id="ARBA00022692"/>
    </source>
</evidence>
<feature type="domain" description="Phage shock protein PspC N-terminal" evidence="8">
    <location>
        <begin position="161"/>
        <end position="216"/>
    </location>
</feature>
<keyword evidence="4 7" id="KW-1133">Transmembrane helix</keyword>
<feature type="compositionally biased region" description="Low complexity" evidence="6">
    <location>
        <begin position="51"/>
        <end position="63"/>
    </location>
</feature>
<keyword evidence="2" id="KW-1003">Cell membrane</keyword>
<feature type="compositionally biased region" description="Pro residues" evidence="6">
    <location>
        <begin position="20"/>
        <end position="31"/>
    </location>
</feature>